<gene>
    <name evidence="10" type="ORF">AXG93_4905s1100</name>
</gene>
<feature type="region of interest" description="Disordered" evidence="5">
    <location>
        <begin position="1053"/>
        <end position="1096"/>
    </location>
</feature>
<sequence>MDDQKRAALEDRLIQQWKEIEELEADEGSNVDDDRFKVTKEQWFLQAFAFLRDLPEDSHCWCGHREIMLPLLEPFYLFYEETSSNSSLRVLWKRLCKELRSCTSCVVKHHKAKEFYISEFMEDVVKPLLDIIRALDEERVAGQMKDLLAKFDANSLDPNEDSASVICVMFEVLMFPLLLEDAEINDILKPFLIHVEESHDLSLASGQRYPGVYSLLCHADQGVRRIALKLAHSLPSFKDEQELESIQPFLQRCLHCLESDAFDSSSPRTDSALQPSQRSLGRPRVGFSKEALWIGLTTILGLLEAPAFLKGVLERYPVFVSIVLNHVSEATSVFWNALRCLKLLLEVLGYKLWLGMNFSPGVMRNTLLSQCFHSHEERMHVHIFDLFQPFLQSLEALQDGEFENQRRRLIYFLLMQVPCSSNFKPLVNKKARQVAFSIVGRGYTMDPPSPPVECVHVWGPPLVATLKDTSLMKAVRQSAIDLMQSIFVADAAALAAVTIQQASTPSARRYMLDIGDDDFDSVFEEEMPNGEAEVVADIKYSMSFLSVTRSVEACEEWSCLPLIWIEVLSATFPVSVPRSFTKSIMWALSRLSLVDLEAVSSLNSGKVGSDVIACSDVILAALQWVKPKGYDDGAGGEGCANAVKSKAHLKELVGILKRQAESYVNRLGDGGFEQQEAWVWEPRMAEPVVLLLLDANSVFKDFGKEILRRTANASTLESGLELLCTSEASAAAVSRGLHYASKLFLRWPLTQCARGLQQLFFHVWKLLVLGETPEKEKLTSLSQVSQDGGFLSQPTFPSLSTSTEIIPATHKIRRDEEVWSRLCRVVASHIWPLLEKTLFEGRQYVDGAGQLMTFTRMLQLLPLVCRHLDPAHKKRVFTVPSLKQCSSAEESSDLTWFQALVRWGDLASAIIQRWWKEAVVSILEDLRKTQLVSSSIVEDVIVEFRKPGFSLGESCKLQLGTLLQSLSTTLESQGFLDNLPRRLPKVQSSDTNGQLSWPSITSTQALPSRFLKDGSIPVRQQEGYRDIIDLTEDEDNYGSASLSLSEMSISSNAAGASTQPGESLGDYKADAGLDTTTSSTNRDEESLFKRPSIRHRPSSTLDNFLTKARIDQLLGQASKGGVIQPSGKSTPFKPPGYKKYNAKPQKPAGKLSSLRAEHRTGLEQRAGVEDVVRMQVRERVEREERAKRLAASEAATSVKKDLKVPTPAVEQASTKAADPDLKTKSSDAILRQLVIGNDVDPLDQALENVRKTTGLKDMISKPRRQLVRLELPGEGGKGVGNVVKTPELVIKPRVIPRMDDWYRRILSLNYLSLVGVDDDDLANFGERLEKVPLTFKSSEQYMEIFRPLLMDEFKAQLQRSYEELNLSDSTTTGVVRLMSLERVDDFNLGRFMAEAGSDAAPRSCAENDLILLSRQPMSVGQQTCHLLAKVESRERESKSRATILLMKIYINMSDPRLTKAKRLLVDRSKWHLTKVMNMSPQLRECQALSSVPCLPLLPILLTPDTSIPAQEAKSTEHSKPSLDLRGLPEALQEKITAEYNESQIRAIAFAIGGKETMTNTHQLTLVQGPPGTGKTRTIVAVISALLAVKSPRRNPRTGKENSHVPTGRSTNMSAAARTSFAISKSWQDAAIAKQMMKDSDSGFGDGPKQRVLVCAQSNAAVDEIVARILKNGLYGANGAFFRPSIVRIGAVKSVHPNSLPVFIDTLVNQRLGAEKDDDEDAAEEKAQAKLMESRAKLEDIIEFIQVLEALLSQAKGFEENEKTGQKPVNLESDLASKAAKIVAQGPSATTGKLNLLYKQRREISAELATAEKEGRKSWEESQNKRKAIRKQIIRQADVVVTTLSGCGGDIYTVCMESIVGAKKHKPAQECFFDAVVIDEAGQALEPATLIPFQLLTQVNARCVMVGDPKQLPATVLSQNVSKMAYERSMFERLQRAGYPVTMLSTQYRMHPEIREFPSAHFYNNLITDGPGLKGSRKAIFHRESYLGPYVFFDVVDGKEGGRGNSASQSISNEAEVEVVLQLYLTLKKRYSAELWEGRVGVITPYKQQLRLLQEQFTRTVGSKAAADVEFNTVDGFQGREVDIIILSTVRASPNSNQKSGGIGFVADVRRMNVALTRARFSCWVVGNAATLQANASWDALLRNAKKRALFFPIQKPYSSFFQKKGSPPVPVPDNLKPESAKRLADEETSGRRASTHGTREFRPVNNRRREDSEKSFSEPETRPPAVSTLLSGSVEDGGKQPSVDRIEVRGGKPDVRSKELLKSGISEKHPLDGNSRQLQPRGAAGEIREVNSRDSDSRSVKGELKSPKEERLNGGQEDRAREERKRHLVRVEGQTVGHGTSEPSQRHGGDASEVRPAKKVISTEARSGLDRRKLVLEHSPTPVADNPQGRFLNDRKYPGESTSSEAGKVLVASRGPSDRSRTDEEKSRADHQKRKSSLGQASMDGKSRERSRVDDEKARADYEMRKSRQGAHGPIGEKSQGRIRADDAKARADYERRKSTNSQASLDEKTQERLRQAQKYMEKSKSDLSQSKSGKMPEVGVDRHKDRRNDMHRRSSEDSRGDRCRPDSVVTNRGEEKRVEDGVISSEFARERRTGDTRAAVDAQRPMQQQADFQSRRSDQRSVSQDRRTSREDMLAARKRQREEASAIMSSGSLPPSKRQSSSSAQPSPLMSGNEDRAGQLTAAERAVEWEQFQRAQRASKSGSSNGVPQAYPTSHSSSAPCSKANSASNVGRSPPANTTSALDSILSGLSSVTRAQAKGGYSPSKSKEQTGDIFCGTAKQLGVYNREKLAS</sequence>
<evidence type="ECO:0000313" key="11">
    <source>
        <dbReference type="Proteomes" id="UP000077202"/>
    </source>
</evidence>
<keyword evidence="11" id="KW-1185">Reference proteome</keyword>
<feature type="compositionally biased region" description="Basic and acidic residues" evidence="5">
    <location>
        <begin position="2445"/>
        <end position="2466"/>
    </location>
</feature>
<feature type="region of interest" description="Disordered" evidence="5">
    <location>
        <begin position="1201"/>
        <end position="1220"/>
    </location>
</feature>
<dbReference type="Pfam" id="PF23576">
    <property type="entry name" value="SEN1_barrel"/>
    <property type="match status" value="1"/>
</dbReference>
<dbReference type="GO" id="GO:0005524">
    <property type="term" value="F:ATP binding"/>
    <property type="evidence" value="ECO:0007669"/>
    <property type="project" value="UniProtKB-KW"/>
</dbReference>
<feature type="compositionally biased region" description="Polar residues" evidence="5">
    <location>
        <begin position="1603"/>
        <end position="1613"/>
    </location>
</feature>
<feature type="domain" description="DNA2/NAM7 helicase-like C-terminal" evidence="8">
    <location>
        <begin position="1925"/>
        <end position="2128"/>
    </location>
</feature>
<feature type="compositionally biased region" description="Basic and acidic residues" evidence="5">
    <location>
        <begin position="2416"/>
        <end position="2430"/>
    </location>
</feature>
<dbReference type="SUPFAM" id="SSF52540">
    <property type="entry name" value="P-loop containing nucleoside triphosphate hydrolases"/>
    <property type="match status" value="1"/>
</dbReference>
<dbReference type="Pfam" id="PF13086">
    <property type="entry name" value="AAA_11"/>
    <property type="match status" value="1"/>
</dbReference>
<dbReference type="InterPro" id="IPR024481">
    <property type="entry name" value="Helicase_Sen1_N"/>
</dbReference>
<reference evidence="10" key="1">
    <citation type="submission" date="2016-03" db="EMBL/GenBank/DDBJ databases">
        <title>Mechanisms controlling the formation of the plant cell surface in tip-growing cells are functionally conserved among land plants.</title>
        <authorList>
            <person name="Honkanen S."/>
            <person name="Jones V.A."/>
            <person name="Morieri G."/>
            <person name="Champion C."/>
            <person name="Hetherington A.J."/>
            <person name="Kelly S."/>
            <person name="Saint-Marcoux D."/>
            <person name="Proust H."/>
            <person name="Prescott H."/>
            <person name="Dolan L."/>
        </authorList>
    </citation>
    <scope>NUCLEOTIDE SEQUENCE [LARGE SCALE GENOMIC DNA]</scope>
    <source>
        <tissue evidence="10">Whole gametophyte</tissue>
    </source>
</reference>
<dbReference type="InterPro" id="IPR027417">
    <property type="entry name" value="P-loop_NTPase"/>
</dbReference>
<evidence type="ECO:0000256" key="3">
    <source>
        <dbReference type="ARBA" id="ARBA00022806"/>
    </source>
</evidence>
<feature type="region of interest" description="Disordered" evidence="5">
    <location>
        <begin position="1592"/>
        <end position="1613"/>
    </location>
</feature>
<feature type="domain" description="Helicase SEN1 beta-barrel" evidence="9">
    <location>
        <begin position="1374"/>
        <end position="1475"/>
    </location>
</feature>
<evidence type="ECO:0000313" key="10">
    <source>
        <dbReference type="EMBL" id="OAE20410.1"/>
    </source>
</evidence>
<protein>
    <submittedName>
        <fullName evidence="10">Uncharacterized protein</fullName>
    </submittedName>
</protein>
<keyword evidence="4" id="KW-0067">ATP-binding</keyword>
<feature type="compositionally biased region" description="Basic and acidic residues" evidence="5">
    <location>
        <begin position="2286"/>
        <end position="2325"/>
    </location>
</feature>
<dbReference type="Pfam" id="PF12726">
    <property type="entry name" value="SEN1_N"/>
    <property type="match status" value="1"/>
</dbReference>
<feature type="compositionally biased region" description="Polar residues" evidence="5">
    <location>
        <begin position="2694"/>
        <end position="2743"/>
    </location>
</feature>
<dbReference type="InterPro" id="IPR016024">
    <property type="entry name" value="ARM-type_fold"/>
</dbReference>
<feature type="compositionally biased region" description="Basic and acidic residues" evidence="5">
    <location>
        <begin position="2479"/>
        <end position="2498"/>
    </location>
</feature>
<feature type="domain" description="DNA2/NAM7 helicase helicase" evidence="7">
    <location>
        <begin position="1539"/>
        <end position="1918"/>
    </location>
</feature>
<evidence type="ECO:0000259" key="9">
    <source>
        <dbReference type="Pfam" id="PF23576"/>
    </source>
</evidence>
<accession>A0A176VHR1</accession>
<feature type="compositionally biased region" description="Basic and acidic residues" evidence="5">
    <location>
        <begin position="2614"/>
        <end position="2645"/>
    </location>
</feature>
<dbReference type="GO" id="GO:0016787">
    <property type="term" value="F:hydrolase activity"/>
    <property type="evidence" value="ECO:0007669"/>
    <property type="project" value="UniProtKB-KW"/>
</dbReference>
<keyword evidence="3" id="KW-0347">Helicase</keyword>
<evidence type="ECO:0000259" key="6">
    <source>
        <dbReference type="Pfam" id="PF12726"/>
    </source>
</evidence>
<dbReference type="PANTHER" id="PTHR10887:SF495">
    <property type="entry name" value="HELICASE SENATAXIN ISOFORM X1-RELATED"/>
    <property type="match status" value="1"/>
</dbReference>
<dbReference type="Gene3D" id="3.40.50.300">
    <property type="entry name" value="P-loop containing nucleotide triphosphate hydrolases"/>
    <property type="match status" value="2"/>
</dbReference>
<keyword evidence="2" id="KW-0378">Hydrolase</keyword>
<dbReference type="InterPro" id="IPR047187">
    <property type="entry name" value="SF1_C_Upf1"/>
</dbReference>
<feature type="compositionally biased region" description="Basic and acidic residues" evidence="5">
    <location>
        <begin position="2540"/>
        <end position="2566"/>
    </location>
</feature>
<evidence type="ECO:0000256" key="2">
    <source>
        <dbReference type="ARBA" id="ARBA00022801"/>
    </source>
</evidence>
<name>A0A176VHR1_MARPO</name>
<evidence type="ECO:0000259" key="8">
    <source>
        <dbReference type="Pfam" id="PF13087"/>
    </source>
</evidence>
<feature type="compositionally biased region" description="Low complexity" evidence="5">
    <location>
        <begin position="2650"/>
        <end position="2673"/>
    </location>
</feature>
<feature type="region of interest" description="Disordered" evidence="5">
    <location>
        <begin position="2162"/>
        <end position="2743"/>
    </location>
</feature>
<dbReference type="Pfam" id="PF13087">
    <property type="entry name" value="AAA_12"/>
    <property type="match status" value="1"/>
</dbReference>
<dbReference type="CDD" id="cd18042">
    <property type="entry name" value="DEXXQc_SETX"/>
    <property type="match status" value="1"/>
</dbReference>
<proteinExistence type="predicted"/>
<feature type="region of interest" description="Disordered" evidence="5">
    <location>
        <begin position="1119"/>
        <end position="1153"/>
    </location>
</feature>
<feature type="compositionally biased region" description="Basic and acidic residues" evidence="5">
    <location>
        <begin position="2197"/>
        <end position="2221"/>
    </location>
</feature>
<feature type="compositionally biased region" description="Basic and acidic residues" evidence="5">
    <location>
        <begin position="2506"/>
        <end position="2526"/>
    </location>
</feature>
<organism evidence="10 11">
    <name type="scientific">Marchantia polymorpha subsp. ruderalis</name>
    <dbReference type="NCBI Taxonomy" id="1480154"/>
    <lineage>
        <taxon>Eukaryota</taxon>
        <taxon>Viridiplantae</taxon>
        <taxon>Streptophyta</taxon>
        <taxon>Embryophyta</taxon>
        <taxon>Marchantiophyta</taxon>
        <taxon>Marchantiopsida</taxon>
        <taxon>Marchantiidae</taxon>
        <taxon>Marchantiales</taxon>
        <taxon>Marchantiaceae</taxon>
        <taxon>Marchantia</taxon>
    </lineage>
</organism>
<evidence type="ECO:0000259" key="7">
    <source>
        <dbReference type="Pfam" id="PF13086"/>
    </source>
</evidence>
<feature type="compositionally biased region" description="Basic and acidic residues" evidence="5">
    <location>
        <begin position="2367"/>
        <end position="2376"/>
    </location>
</feature>
<evidence type="ECO:0000256" key="1">
    <source>
        <dbReference type="ARBA" id="ARBA00022741"/>
    </source>
</evidence>
<feature type="compositionally biased region" description="Basic and acidic residues" evidence="5">
    <location>
        <begin position="2236"/>
        <end position="2271"/>
    </location>
</feature>
<dbReference type="InterPro" id="IPR045055">
    <property type="entry name" value="DNA2/NAM7-like"/>
</dbReference>
<dbReference type="InterPro" id="IPR056474">
    <property type="entry name" value="SEN1_barrel"/>
</dbReference>
<dbReference type="EMBL" id="LVLJ01003617">
    <property type="protein sequence ID" value="OAE20410.1"/>
    <property type="molecule type" value="Genomic_DNA"/>
</dbReference>
<comment type="caution">
    <text evidence="10">The sequence shown here is derived from an EMBL/GenBank/DDBJ whole genome shotgun (WGS) entry which is preliminary data.</text>
</comment>
<feature type="compositionally biased region" description="Basic and acidic residues" evidence="5">
    <location>
        <begin position="2344"/>
        <end position="2356"/>
    </location>
</feature>
<evidence type="ECO:0000256" key="4">
    <source>
        <dbReference type="ARBA" id="ARBA00022840"/>
    </source>
</evidence>
<dbReference type="Proteomes" id="UP000077202">
    <property type="component" value="Unassembled WGS sequence"/>
</dbReference>
<dbReference type="PANTHER" id="PTHR10887">
    <property type="entry name" value="DNA2/NAM7 HELICASE FAMILY"/>
    <property type="match status" value="1"/>
</dbReference>
<dbReference type="SUPFAM" id="SSF48371">
    <property type="entry name" value="ARM repeat"/>
    <property type="match status" value="1"/>
</dbReference>
<dbReference type="GO" id="GO:0005694">
    <property type="term" value="C:chromosome"/>
    <property type="evidence" value="ECO:0007669"/>
    <property type="project" value="UniProtKB-ARBA"/>
</dbReference>
<dbReference type="InterPro" id="IPR041677">
    <property type="entry name" value="DNA2/NAM7_AAA_11"/>
</dbReference>
<keyword evidence="1" id="KW-0547">Nucleotide-binding</keyword>
<feature type="compositionally biased region" description="Basic and acidic residues" evidence="5">
    <location>
        <begin position="2175"/>
        <end position="2190"/>
    </location>
</feature>
<evidence type="ECO:0000256" key="5">
    <source>
        <dbReference type="SAM" id="MobiDB-lite"/>
    </source>
</evidence>
<dbReference type="FunFam" id="3.40.50.300:FF:000326">
    <property type="entry name" value="P-loop containing nucleoside triphosphate hydrolase"/>
    <property type="match status" value="1"/>
</dbReference>
<dbReference type="GO" id="GO:0004386">
    <property type="term" value="F:helicase activity"/>
    <property type="evidence" value="ECO:0007669"/>
    <property type="project" value="UniProtKB-KW"/>
</dbReference>
<dbReference type="CDD" id="cd18808">
    <property type="entry name" value="SF1_C_Upf1"/>
    <property type="match status" value="1"/>
</dbReference>
<dbReference type="InterPro" id="IPR041679">
    <property type="entry name" value="DNA2/NAM7-like_C"/>
</dbReference>
<feature type="domain" description="Helicase Sen1 N-terminal" evidence="6">
    <location>
        <begin position="91"/>
        <end position="417"/>
    </location>
</feature>